<gene>
    <name evidence="2" type="ORF">SAMN05216544_2313</name>
</gene>
<evidence type="ECO:0000313" key="3">
    <source>
        <dbReference type="Proteomes" id="UP000187651"/>
    </source>
</evidence>
<organism evidence="2 3">
    <name type="scientific">Lachnospira pectinoschiza</name>
    <dbReference type="NCBI Taxonomy" id="28052"/>
    <lineage>
        <taxon>Bacteria</taxon>
        <taxon>Bacillati</taxon>
        <taxon>Bacillota</taxon>
        <taxon>Clostridia</taxon>
        <taxon>Lachnospirales</taxon>
        <taxon>Lachnospiraceae</taxon>
        <taxon>Lachnospira</taxon>
    </lineage>
</organism>
<protein>
    <recommendedName>
        <fullName evidence="1">Cyclophilin-like domain-containing protein</fullName>
    </recommendedName>
</protein>
<dbReference type="SUPFAM" id="SSF50891">
    <property type="entry name" value="Cyclophilin-like"/>
    <property type="match status" value="1"/>
</dbReference>
<dbReference type="AlphaFoldDB" id="A0A1H0A2H6"/>
<dbReference type="OrthoDB" id="9801466at2"/>
<accession>A0A1H0A2H6</accession>
<keyword evidence="3" id="KW-1185">Reference proteome</keyword>
<feature type="domain" description="Cyclophilin-like" evidence="1">
    <location>
        <begin position="6"/>
        <end position="105"/>
    </location>
</feature>
<dbReference type="Proteomes" id="UP000187651">
    <property type="component" value="Unassembled WGS sequence"/>
</dbReference>
<name>A0A1H0A2H6_9FIRM</name>
<dbReference type="Pfam" id="PF18050">
    <property type="entry name" value="Cyclophil_like2"/>
    <property type="match status" value="1"/>
</dbReference>
<evidence type="ECO:0000259" key="1">
    <source>
        <dbReference type="Pfam" id="PF18050"/>
    </source>
</evidence>
<dbReference type="RefSeq" id="WP_074522264.1">
    <property type="nucleotide sequence ID" value="NZ_FNHZ01000010.1"/>
</dbReference>
<proteinExistence type="predicted"/>
<evidence type="ECO:0000313" key="2">
    <source>
        <dbReference type="EMBL" id="SDN27758.1"/>
    </source>
</evidence>
<dbReference type="InterPro" id="IPR029000">
    <property type="entry name" value="Cyclophilin-like_dom_sf"/>
</dbReference>
<reference evidence="3" key="1">
    <citation type="submission" date="2016-10" db="EMBL/GenBank/DDBJ databases">
        <authorList>
            <person name="Varghese N."/>
            <person name="Submissions S."/>
        </authorList>
    </citation>
    <scope>NUCLEOTIDE SEQUENCE [LARGE SCALE GENOMIC DNA]</scope>
    <source>
        <strain evidence="3">M83</strain>
    </source>
</reference>
<dbReference type="EMBL" id="FNHZ01000010">
    <property type="protein sequence ID" value="SDN27758.1"/>
    <property type="molecule type" value="Genomic_DNA"/>
</dbReference>
<sequence length="117" mass="13080">MTIKVEVNGETLTARLENNSSAKAFADKLNDGPITIHMNDYANFEKVGNLGFKLPTNDKPYTTKAGDIILYCGNQLVFYYDTNHWNFTKLGVFENIDQAGLKKVFGRRDITAVISLA</sequence>
<dbReference type="Gene3D" id="2.40.100.20">
    <property type="match status" value="1"/>
</dbReference>
<dbReference type="InterPro" id="IPR041183">
    <property type="entry name" value="Cyclophilin-like"/>
</dbReference>